<protein>
    <submittedName>
        <fullName evidence="2">Uncharacterized protein</fullName>
    </submittedName>
</protein>
<gene>
    <name evidence="2" type="ORF">BE04_05200</name>
</gene>
<evidence type="ECO:0000313" key="3">
    <source>
        <dbReference type="Proteomes" id="UP000075604"/>
    </source>
</evidence>
<reference evidence="2 3" key="1">
    <citation type="submission" date="2014-02" db="EMBL/GenBank/DDBJ databases">
        <title>The small core and large imbalanced accessory genome model reveals a collaborative survival strategy of Sorangium cellulosum strains in nature.</title>
        <authorList>
            <person name="Han K."/>
            <person name="Peng R."/>
            <person name="Blom J."/>
            <person name="Li Y.-Z."/>
        </authorList>
    </citation>
    <scope>NUCLEOTIDE SEQUENCE [LARGE SCALE GENOMIC DNA]</scope>
    <source>
        <strain evidence="2 3">So0157-18</strain>
    </source>
</reference>
<sequence length="127" mass="13780">MLDRWRQFRTNAGKWGVVRTVVALVLALTGAVILTAYAQSYWPTVPGVALGFAIPYLARDALVDHAQKVQRFQSYSMIGVGLIAAVGRDVFKEVGPIGLAVALAFAAAQVGTYFWLLSDPRISIVRS</sequence>
<feature type="transmembrane region" description="Helical" evidence="1">
    <location>
        <begin position="21"/>
        <end position="38"/>
    </location>
</feature>
<dbReference type="EMBL" id="JELX01002624">
    <property type="protein sequence ID" value="KYF54787.1"/>
    <property type="molecule type" value="Genomic_DNA"/>
</dbReference>
<name>A0A150PGH6_SORCE</name>
<accession>A0A150PGH6</accession>
<keyword evidence="1" id="KW-0812">Transmembrane</keyword>
<organism evidence="2 3">
    <name type="scientific">Sorangium cellulosum</name>
    <name type="common">Polyangium cellulosum</name>
    <dbReference type="NCBI Taxonomy" id="56"/>
    <lineage>
        <taxon>Bacteria</taxon>
        <taxon>Pseudomonadati</taxon>
        <taxon>Myxococcota</taxon>
        <taxon>Polyangia</taxon>
        <taxon>Polyangiales</taxon>
        <taxon>Polyangiaceae</taxon>
        <taxon>Sorangium</taxon>
    </lineage>
</organism>
<dbReference type="Proteomes" id="UP000075604">
    <property type="component" value="Unassembled WGS sequence"/>
</dbReference>
<evidence type="ECO:0000313" key="2">
    <source>
        <dbReference type="EMBL" id="KYF54787.1"/>
    </source>
</evidence>
<dbReference type="AlphaFoldDB" id="A0A150PGH6"/>
<proteinExistence type="predicted"/>
<feature type="transmembrane region" description="Helical" evidence="1">
    <location>
        <begin position="97"/>
        <end position="117"/>
    </location>
</feature>
<evidence type="ECO:0000256" key="1">
    <source>
        <dbReference type="SAM" id="Phobius"/>
    </source>
</evidence>
<keyword evidence="1" id="KW-1133">Transmembrane helix</keyword>
<comment type="caution">
    <text evidence="2">The sequence shown here is derived from an EMBL/GenBank/DDBJ whole genome shotgun (WGS) entry which is preliminary data.</text>
</comment>
<keyword evidence="1" id="KW-0472">Membrane</keyword>